<accession>A0A0M3AKK2</accession>
<dbReference type="GO" id="GO:0005886">
    <property type="term" value="C:plasma membrane"/>
    <property type="evidence" value="ECO:0007669"/>
    <property type="project" value="UniProtKB-SubCell"/>
</dbReference>
<feature type="transmembrane region" description="Helical" evidence="7">
    <location>
        <begin position="265"/>
        <end position="289"/>
    </location>
</feature>
<evidence type="ECO:0000256" key="7">
    <source>
        <dbReference type="SAM" id="Phobius"/>
    </source>
</evidence>
<evidence type="ECO:0000256" key="4">
    <source>
        <dbReference type="ARBA" id="ARBA00022989"/>
    </source>
</evidence>
<dbReference type="PATRIC" id="fig|56193.3.peg.3954"/>
<sequence length="328" mass="34451">MASTKKQGSAAERGAHADTPRQLPWAGWKQVLKRTWVNSGRHNISLLSAGVAFYAFLSFVPLLGALVMTYGLVADPGTVAKHMRTVIDLVPADAARLIYEQLSQLTQSAAEKKGVGLLVALLVSVYGASRASGAIIGSLNIIYEQEDRRSFFRTSLVAAALVAAAVLVGIIGLIAASMLSVAEGLVEGLGAVGAAAVQILTWLVAAVLCSVAIGGMYRFAPDRADARWQWLSVGSCSATLLWLFATLGFGLYASWFGDYDATYGSLGAVVVLLMWLYVSAYAVLLGALINAETERQTARDTTTGPEEPMGRRGATMADTSAALGASGE</sequence>
<dbReference type="EMBL" id="LBIC01000009">
    <property type="protein sequence ID" value="KKW90627.1"/>
    <property type="molecule type" value="Genomic_DNA"/>
</dbReference>
<evidence type="ECO:0000256" key="2">
    <source>
        <dbReference type="ARBA" id="ARBA00022475"/>
    </source>
</evidence>
<keyword evidence="9" id="KW-1185">Reference proteome</keyword>
<reference evidence="8 9" key="1">
    <citation type="submission" date="2015-04" db="EMBL/GenBank/DDBJ databases">
        <title>Genome sequence of aromatic hydrocarbons-degrading Sphingobium chungbukense DJ77.</title>
        <authorList>
            <person name="Kim Y.-C."/>
            <person name="Chae J.-C."/>
        </authorList>
    </citation>
    <scope>NUCLEOTIDE SEQUENCE [LARGE SCALE GENOMIC DNA]</scope>
    <source>
        <strain evidence="8 9">DJ77</strain>
    </source>
</reference>
<evidence type="ECO:0000256" key="1">
    <source>
        <dbReference type="ARBA" id="ARBA00004651"/>
    </source>
</evidence>
<feature type="transmembrane region" description="Helical" evidence="7">
    <location>
        <begin position="231"/>
        <end position="253"/>
    </location>
</feature>
<keyword evidence="4 7" id="KW-1133">Transmembrane helix</keyword>
<organism evidence="8 9">
    <name type="scientific">Sphingobium chungbukense</name>
    <dbReference type="NCBI Taxonomy" id="56193"/>
    <lineage>
        <taxon>Bacteria</taxon>
        <taxon>Pseudomonadati</taxon>
        <taxon>Pseudomonadota</taxon>
        <taxon>Alphaproteobacteria</taxon>
        <taxon>Sphingomonadales</taxon>
        <taxon>Sphingomonadaceae</taxon>
        <taxon>Sphingobium</taxon>
    </lineage>
</organism>
<evidence type="ECO:0000313" key="8">
    <source>
        <dbReference type="EMBL" id="KKW90627.1"/>
    </source>
</evidence>
<dbReference type="PANTHER" id="PTHR30213:SF0">
    <property type="entry name" value="UPF0761 MEMBRANE PROTEIN YIHY"/>
    <property type="match status" value="1"/>
</dbReference>
<feature type="region of interest" description="Disordered" evidence="6">
    <location>
        <begin position="296"/>
        <end position="328"/>
    </location>
</feature>
<comment type="caution">
    <text evidence="8">The sequence shown here is derived from an EMBL/GenBank/DDBJ whole genome shotgun (WGS) entry which is preliminary data.</text>
</comment>
<keyword evidence="3 7" id="KW-0812">Transmembrane</keyword>
<keyword evidence="5 7" id="KW-0472">Membrane</keyword>
<dbReference type="Proteomes" id="UP000033874">
    <property type="component" value="Unassembled WGS sequence"/>
</dbReference>
<dbReference type="InterPro" id="IPR017039">
    <property type="entry name" value="Virul_fac_BrkB"/>
</dbReference>
<gene>
    <name evidence="8" type="ORF">YP76_18810</name>
</gene>
<evidence type="ECO:0000313" key="9">
    <source>
        <dbReference type="Proteomes" id="UP000033874"/>
    </source>
</evidence>
<comment type="subcellular location">
    <subcellularLocation>
        <location evidence="1">Cell membrane</location>
        <topology evidence="1">Multi-pass membrane protein</topology>
    </subcellularLocation>
</comment>
<dbReference type="PANTHER" id="PTHR30213">
    <property type="entry name" value="INNER MEMBRANE PROTEIN YHJD"/>
    <property type="match status" value="1"/>
</dbReference>
<dbReference type="AlphaFoldDB" id="A0A0M3AKK2"/>
<evidence type="ECO:0000256" key="5">
    <source>
        <dbReference type="ARBA" id="ARBA00023136"/>
    </source>
</evidence>
<dbReference type="PIRSF" id="PIRSF035875">
    <property type="entry name" value="RNase_BN"/>
    <property type="match status" value="1"/>
</dbReference>
<feature type="transmembrane region" description="Helical" evidence="7">
    <location>
        <begin position="199"/>
        <end position="219"/>
    </location>
</feature>
<dbReference type="STRING" id="56193.YP76_18810"/>
<evidence type="ECO:0000256" key="6">
    <source>
        <dbReference type="SAM" id="MobiDB-lite"/>
    </source>
</evidence>
<dbReference type="RefSeq" id="WP_046765128.1">
    <property type="nucleotide sequence ID" value="NZ_LBIC01000009.1"/>
</dbReference>
<keyword evidence="2" id="KW-1003">Cell membrane</keyword>
<name>A0A0M3AKK2_9SPHN</name>
<dbReference type="Pfam" id="PF03631">
    <property type="entry name" value="Virul_fac_BrkB"/>
    <property type="match status" value="1"/>
</dbReference>
<evidence type="ECO:0000256" key="3">
    <source>
        <dbReference type="ARBA" id="ARBA00022692"/>
    </source>
</evidence>
<feature type="transmembrane region" description="Helical" evidence="7">
    <location>
        <begin position="51"/>
        <end position="73"/>
    </location>
</feature>
<proteinExistence type="predicted"/>
<feature type="transmembrane region" description="Helical" evidence="7">
    <location>
        <begin position="115"/>
        <end position="143"/>
    </location>
</feature>
<protein>
    <submittedName>
        <fullName evidence="8">Ribonuclease BN</fullName>
    </submittedName>
</protein>
<feature type="transmembrane region" description="Helical" evidence="7">
    <location>
        <begin position="155"/>
        <end position="179"/>
    </location>
</feature>
<dbReference type="NCBIfam" id="TIGR00765">
    <property type="entry name" value="yihY_not_rbn"/>
    <property type="match status" value="1"/>
</dbReference>